<dbReference type="InterPro" id="IPR011989">
    <property type="entry name" value="ARM-like"/>
</dbReference>
<dbReference type="Gene3D" id="1.25.10.10">
    <property type="entry name" value="Leucine-rich Repeat Variant"/>
    <property type="match status" value="3"/>
</dbReference>
<dbReference type="EMBL" id="OX395126">
    <property type="protein sequence ID" value="CAI5762091.1"/>
    <property type="molecule type" value="Genomic_DNA"/>
</dbReference>
<evidence type="ECO:0000256" key="2">
    <source>
        <dbReference type="PROSITE-ProRule" id="PRU00259"/>
    </source>
</evidence>
<dbReference type="SUPFAM" id="SSF48371">
    <property type="entry name" value="ARM repeat"/>
    <property type="match status" value="2"/>
</dbReference>
<organism evidence="4 5">
    <name type="scientific">Podarcis lilfordi</name>
    <name type="common">Lilford's wall lizard</name>
    <dbReference type="NCBI Taxonomy" id="74358"/>
    <lineage>
        <taxon>Eukaryota</taxon>
        <taxon>Metazoa</taxon>
        <taxon>Chordata</taxon>
        <taxon>Craniata</taxon>
        <taxon>Vertebrata</taxon>
        <taxon>Euteleostomi</taxon>
        <taxon>Lepidosauria</taxon>
        <taxon>Squamata</taxon>
        <taxon>Bifurcata</taxon>
        <taxon>Unidentata</taxon>
        <taxon>Episquamata</taxon>
        <taxon>Laterata</taxon>
        <taxon>Lacertibaenia</taxon>
        <taxon>Lacertidae</taxon>
        <taxon>Podarcis</taxon>
    </lineage>
</organism>
<dbReference type="Gene3D" id="1.25.40.20">
    <property type="entry name" value="Ankyrin repeat-containing domain"/>
    <property type="match status" value="1"/>
</dbReference>
<evidence type="ECO:0000313" key="5">
    <source>
        <dbReference type="Proteomes" id="UP001178461"/>
    </source>
</evidence>
<evidence type="ECO:0000313" key="4">
    <source>
        <dbReference type="EMBL" id="CAI5762091.1"/>
    </source>
</evidence>
<sequence>MESSSVATNIPLYLERRAVWCEIGKGAAFQSQKSHRMQTWVKRQGLTVAGCGTCTCLSFECTAWIWKSIFLYLGNNRTEKERNASAFFEKYERSELQELLTTSFCSWLATKDNLRQTLDLPTGLLRQMKSINVPTAIFLTPVEPDVELDCREIHQIIRELSVGIYCLNQIPSISLDANYDQSTSCSLPPAYFDTRIGQMLIAVDYMLKALWHGAYMPKEKRVRFSELWRSSMDIDADGIPQTERTACAEFCQAGLMDISKEPDFQGIYEENLNEDPTYDPNSPEEKAFFMQFADYIFLKLTFATTEVQQYENVFKFDAAYNLCNAIRMTEDSLSMHGYQRLQQRLALQQKLVKKYLEKKVEIRKNIAYLKLMSFLIPFIINLKRKNKIPNLSRLLQPYSDDKVKTERELPPILLGPDFKCQHFVYTQNQYFHLHGGIEYDVGTPSVEDLSDEIKAAYDEMHTCAANHLAQLLDPDAPYREHYPIPIMDFQGKSYYVIGIELEPFYLLFKSQWWGAINEVVSTLKPKRLPLTDIQAMDQFKKRFGYKKAIKCKSLPFGMRAAAERGLAAIFLTFCRKTSLSSLALSDDHGYGLIHYAAIYNRVSIICQLIKSYLTINQRRSIPVSQGKRPQKSDPKGTTSFQDKDIAGEKSGFGPTALHLSAQCSSVEALHFLLALKADYEIPDEHGWLPIHYAAFYDNVTCFTILYRKHPASLESETRNEKCSTPLLLAATSGALDTIQHLFSLKANWLKKDSEENNIIHLAVLNFHTEVLKHLVGLHNPDLPVWKTLVGMLDCKEQKRKEMAIRCLEVLCLAKDHYWKCILDAGTIPSLINLLKSGTIYLECITVGVLSNISIHESIARAFVEAGGITVLIKLLATHEPELLSRCAVLLYDIAQLDNNQVIIAEQGGIPALVNLLQYNIEDLLVNVINCIRVMCINNHENQLKVKDARGIEPLVNFLQSDSDVLLAVASAAIAELARGNFRMQNAIADAQVIAPLVELLRGRKISVQVKGAMAIEALAERNTNIQMRFLSKSVTKFLLKLLKAFHLKVKEQGAATLWALAGQTLKQQKYMAEQIGYNLIIDMLLSPSDKMQCVGGEAVIALSKESEIHQNQICEGNGISPLVRLLRSGRIAEGTLLSVIRALGTICIGEANINNPVSQDNVVDEGALPILVHLLKHHSSLHIKVEVAYSLACIVLKNDNLQSVLREKEGFSYSDVLGLLYAPEKDICLRAGNAIALFAYNNPSQQLLILESGPISVSIFEPFLESEVETDRAMAAFQIVILARIIVDKDKVSLSAKGVSILVDLLCSEKTATLVLIGKLLASLAHTRAGIPEAITCLGTVQRLCYHLYAKEEEVRTSMACALGYLTFNRTAYRHLLVQCRNKPKLFKRLILNLSKDARINSDFVREFKRQKRVGLPALSLEINGGPPAVPVHIRDKSQTSGVKIYKTKCRPKDSLFLVPTATHLMGRFKTPEKPRVPVSGHIPFPHATTSDLIQVSRPRIVNVSALLSNLSGKKS</sequence>
<dbReference type="SUPFAM" id="SSF48403">
    <property type="entry name" value="Ankyrin repeat"/>
    <property type="match status" value="1"/>
</dbReference>
<dbReference type="Pfam" id="PF12796">
    <property type="entry name" value="Ank_2"/>
    <property type="match status" value="1"/>
</dbReference>
<reference evidence="4" key="1">
    <citation type="submission" date="2022-12" db="EMBL/GenBank/DDBJ databases">
        <authorList>
            <person name="Alioto T."/>
            <person name="Alioto T."/>
            <person name="Gomez Garrido J."/>
        </authorList>
    </citation>
    <scope>NUCLEOTIDE SEQUENCE</scope>
</reference>
<feature type="repeat" description="ARM" evidence="2">
    <location>
        <begin position="866"/>
        <end position="908"/>
    </location>
</feature>
<evidence type="ECO:0000256" key="1">
    <source>
        <dbReference type="PROSITE-ProRule" id="PRU00023"/>
    </source>
</evidence>
<proteinExistence type="predicted"/>
<protein>
    <submittedName>
        <fullName evidence="4">And armadillo repeat-containing</fullName>
    </submittedName>
</protein>
<dbReference type="Proteomes" id="UP001178461">
    <property type="component" value="Chromosome 1"/>
</dbReference>
<dbReference type="InterPro" id="IPR002110">
    <property type="entry name" value="Ankyrin_rpt"/>
</dbReference>
<dbReference type="PROSITE" id="PS50088">
    <property type="entry name" value="ANK_REPEAT"/>
    <property type="match status" value="1"/>
</dbReference>
<dbReference type="InterPro" id="IPR000225">
    <property type="entry name" value="Armadillo"/>
</dbReference>
<feature type="repeat" description="ARM" evidence="2">
    <location>
        <begin position="825"/>
        <end position="867"/>
    </location>
</feature>
<accession>A0AA35JM33</accession>
<dbReference type="PANTHER" id="PTHR46464">
    <property type="entry name" value="ANK_REP_REGION DOMAIN-CONTAINING PROTEIN"/>
    <property type="match status" value="1"/>
</dbReference>
<dbReference type="PROSITE" id="PS50176">
    <property type="entry name" value="ARM_REPEAT"/>
    <property type="match status" value="2"/>
</dbReference>
<dbReference type="SMART" id="SM00185">
    <property type="entry name" value="ARM"/>
    <property type="match status" value="9"/>
</dbReference>
<dbReference type="InterPro" id="IPR043379">
    <property type="entry name" value="ANKAR"/>
</dbReference>
<dbReference type="InterPro" id="IPR016024">
    <property type="entry name" value="ARM-type_fold"/>
</dbReference>
<feature type="repeat" description="ANK" evidence="1">
    <location>
        <begin position="652"/>
        <end position="684"/>
    </location>
</feature>
<keyword evidence="5" id="KW-1185">Reference proteome</keyword>
<gene>
    <name evidence="4" type="ORF">PODLI_1B021862</name>
</gene>
<dbReference type="PANTHER" id="PTHR46464:SF1">
    <property type="entry name" value="ANKYRIN AND ARMADILLO REPEAT-CONTAINING PROTEIN"/>
    <property type="match status" value="1"/>
</dbReference>
<feature type="region of interest" description="Disordered" evidence="3">
    <location>
        <begin position="623"/>
        <end position="644"/>
    </location>
</feature>
<name>A0AA35JM33_9SAUR</name>
<evidence type="ECO:0000256" key="3">
    <source>
        <dbReference type="SAM" id="MobiDB-lite"/>
    </source>
</evidence>
<keyword evidence="1" id="KW-0040">ANK repeat</keyword>
<dbReference type="InterPro" id="IPR036770">
    <property type="entry name" value="Ankyrin_rpt-contain_sf"/>
</dbReference>
<dbReference type="SMART" id="SM00248">
    <property type="entry name" value="ANK"/>
    <property type="match status" value="5"/>
</dbReference>